<evidence type="ECO:0000256" key="11">
    <source>
        <dbReference type="PROSITE-ProRule" id="PRU10007"/>
    </source>
</evidence>
<dbReference type="SUPFAM" id="SSF52540">
    <property type="entry name" value="P-loop containing nucleoside triphosphate hydrolases"/>
    <property type="match status" value="1"/>
</dbReference>
<protein>
    <recommendedName>
        <fullName evidence="10">aldehyde dehydrogenase (NAD(+))</fullName>
        <ecNumber evidence="10">1.2.1.3</ecNumber>
    </recommendedName>
</protein>
<dbReference type="GO" id="GO:0140663">
    <property type="term" value="F:ATP-dependent FeS chaperone activity"/>
    <property type="evidence" value="ECO:0007669"/>
    <property type="project" value="InterPro"/>
</dbReference>
<proteinExistence type="inferred from homology"/>
<dbReference type="InterPro" id="IPR019591">
    <property type="entry name" value="Mrp/NBP35_ATP-bd"/>
</dbReference>
<evidence type="ECO:0000313" key="15">
    <source>
        <dbReference type="EMBL" id="POW05491.1"/>
    </source>
</evidence>
<dbReference type="InterPro" id="IPR016162">
    <property type="entry name" value="Ald_DH_N"/>
</dbReference>
<keyword evidence="8" id="KW-0411">Iron-sulfur</keyword>
<dbReference type="PROSITE" id="PS00687">
    <property type="entry name" value="ALDEHYDE_DEHYDR_GLU"/>
    <property type="match status" value="1"/>
</dbReference>
<reference evidence="16" key="2">
    <citation type="journal article" date="2018" name="BMC Genomics">
        <title>Genomic insights into host adaptation between the wheat stripe rust pathogen (Puccinia striiformis f. sp. tritici) and the barley stripe rust pathogen (Puccinia striiformis f. sp. hordei).</title>
        <authorList>
            <person name="Xia C."/>
            <person name="Wang M."/>
            <person name="Yin C."/>
            <person name="Cornejo O.E."/>
            <person name="Hulbert S.H."/>
            <person name="Chen X."/>
        </authorList>
    </citation>
    <scope>NUCLEOTIDE SEQUENCE [LARGE SCALE GENOMIC DNA]</scope>
    <source>
        <strain evidence="16">93TX-2</strain>
    </source>
</reference>
<dbReference type="OrthoDB" id="310895at2759"/>
<evidence type="ECO:0000256" key="8">
    <source>
        <dbReference type="ARBA" id="ARBA00023014"/>
    </source>
</evidence>
<dbReference type="GO" id="GO:0005524">
    <property type="term" value="F:ATP binding"/>
    <property type="evidence" value="ECO:0007669"/>
    <property type="project" value="UniProtKB-KW"/>
</dbReference>
<evidence type="ECO:0000256" key="6">
    <source>
        <dbReference type="ARBA" id="ARBA00023002"/>
    </source>
</evidence>
<name>A0A2S4V7J5_9BASI</name>
<organism evidence="15 16">
    <name type="scientific">Puccinia striiformis</name>
    <dbReference type="NCBI Taxonomy" id="27350"/>
    <lineage>
        <taxon>Eukaryota</taxon>
        <taxon>Fungi</taxon>
        <taxon>Dikarya</taxon>
        <taxon>Basidiomycota</taxon>
        <taxon>Pucciniomycotina</taxon>
        <taxon>Pucciniomycetes</taxon>
        <taxon>Pucciniales</taxon>
        <taxon>Pucciniaceae</taxon>
        <taxon>Puccinia</taxon>
    </lineage>
</organism>
<dbReference type="VEuPathDB" id="FungiDB:PSHT_10800"/>
<dbReference type="InterPro" id="IPR027417">
    <property type="entry name" value="P-loop_NTPase"/>
</dbReference>
<dbReference type="InterPro" id="IPR015590">
    <property type="entry name" value="Aldehyde_DH_dom"/>
</dbReference>
<reference evidence="16" key="3">
    <citation type="journal article" date="2018" name="Mol. Plant Microbe Interact.">
        <title>Genome sequence resources for the wheat stripe rust pathogen (Puccinia striiformis f. sp. tritici) and the barley stripe rust pathogen (Puccinia striiformis f. sp. hordei).</title>
        <authorList>
            <person name="Xia C."/>
            <person name="Wang M."/>
            <person name="Yin C."/>
            <person name="Cornejo O.E."/>
            <person name="Hulbert S.H."/>
            <person name="Chen X."/>
        </authorList>
    </citation>
    <scope>NUCLEOTIDE SEQUENCE [LARGE SCALE GENOMIC DNA]</scope>
    <source>
        <strain evidence="16">93TX-2</strain>
    </source>
</reference>
<evidence type="ECO:0000256" key="1">
    <source>
        <dbReference type="ARBA" id="ARBA00009986"/>
    </source>
</evidence>
<evidence type="ECO:0000256" key="3">
    <source>
        <dbReference type="ARBA" id="ARBA00022723"/>
    </source>
</evidence>
<evidence type="ECO:0000256" key="2">
    <source>
        <dbReference type="ARBA" id="ARBA00011881"/>
    </source>
</evidence>
<comment type="similarity">
    <text evidence="1 12">Belongs to the aldehyde dehydrogenase family.</text>
</comment>
<dbReference type="GO" id="GO:0016226">
    <property type="term" value="P:iron-sulfur cluster assembly"/>
    <property type="evidence" value="ECO:0007669"/>
    <property type="project" value="InterPro"/>
</dbReference>
<dbReference type="CDD" id="cd02037">
    <property type="entry name" value="Mrp_NBP35"/>
    <property type="match status" value="1"/>
</dbReference>
<dbReference type="FunFam" id="3.40.50.300:FF:001278">
    <property type="entry name" value="Iron-sulfur cluster carrier protein"/>
    <property type="match status" value="1"/>
</dbReference>
<gene>
    <name evidence="15" type="ORF">PSHT_10800</name>
</gene>
<dbReference type="PANTHER" id="PTHR43521">
    <property type="entry name" value="ALPHA-AMINOADIPIC SEMIALDEHYDE DEHYDROGENASE"/>
    <property type="match status" value="1"/>
</dbReference>
<dbReference type="Pfam" id="PF10609">
    <property type="entry name" value="ParA"/>
    <property type="match status" value="1"/>
</dbReference>
<evidence type="ECO:0000259" key="14">
    <source>
        <dbReference type="Pfam" id="PF00171"/>
    </source>
</evidence>
<feature type="domain" description="Aldehyde dehydrogenase" evidence="14">
    <location>
        <begin position="74"/>
        <end position="548"/>
    </location>
</feature>
<keyword evidence="3" id="KW-0479">Metal-binding</keyword>
<dbReference type="EC" id="1.2.1.3" evidence="10"/>
<dbReference type="InterPro" id="IPR016163">
    <property type="entry name" value="Ald_DH_C"/>
</dbReference>
<comment type="subunit">
    <text evidence="2">Homotetramer.</text>
</comment>
<dbReference type="GO" id="GO:0046872">
    <property type="term" value="F:metal ion binding"/>
    <property type="evidence" value="ECO:0007669"/>
    <property type="project" value="UniProtKB-KW"/>
</dbReference>
<keyword evidence="6 12" id="KW-0560">Oxidoreductase</keyword>
<dbReference type="Gene3D" id="3.40.50.300">
    <property type="entry name" value="P-loop containing nucleotide triphosphate hydrolases"/>
    <property type="match status" value="1"/>
</dbReference>
<dbReference type="PANTHER" id="PTHR43521:SF1">
    <property type="entry name" value="ALPHA-AMINOADIPIC SEMIALDEHYDE DEHYDROGENASE"/>
    <property type="match status" value="1"/>
</dbReference>
<dbReference type="SUPFAM" id="SSF53720">
    <property type="entry name" value="ALDH-like"/>
    <property type="match status" value="1"/>
</dbReference>
<comment type="caution">
    <text evidence="15">The sequence shown here is derived from an EMBL/GenBank/DDBJ whole genome shotgun (WGS) entry which is preliminary data.</text>
</comment>
<sequence>MLTMLVRKTRLPSSVIKTLRTDYAYRHISRSLGGQQIRSIASNAKPILEQLDLIPSRTTAQEPLVLPGVYDGQWKQGKGEILRPIDPATGQPIGLQVSCADETQTLEAITNARKAFKTWRNVPGPKRGEILKDFNTELVRLKDPLAGLITLEMGKITTESLGEVEEVIQICDFGLGLSRIFGGKIIASERVGHIIKEIPNPLGLVGVITAFNFPCAVYGWNFALSFITGNATIWKPSPTTPLTAIAMNKIITRVLESHGVPGALSSLVCGGSSVGGKLATEKGVDLLSFTGSEHVGKLVGETVQARFGKVLLELGGNNALVVMPSASIDLALRATVFGAVGTAGQRCTTTRRLFLHESISDEFLKKLKKSYEQVTPRAGHGLEPSTLVCALHTSQAVQSYLDCIEECEAAGGKVLHGGRRLDDHQNQNSQFVEPTIIDWGDRLKDTSSIPEIVRKEVFAPILHVGRFSKLEEAVEMTNSVDQALSSSLFSTDIGDVFYWTGPNGSRCGIVNVNAGTSGAEIGAGFGGNFHTGWGRESGGDAWKQYCRWSSCTINFSDQMPLAQGINFSIYAGMCVEKLRSLHCRRSSSSLPRIQTFSSSSPSCSHDNPLGLPAQQAGLPRSGSPPRLNISRSLPTKRDIPNVRKVLVVASGKGGVGKSTIAVNLAVQIRNQSDLRVGLLDLDIFGPSVPKLMGLDEGLSPELTDQNALIPLRNHGISCMSIGFLIPASDSPDSVVAWRGMMVMKAVQQLLFDVDWRGRAGQEGLDLLVIDMPPGTGDVALSLGQLVNIDGAVIVTTPQDIALIDVTKGVNMFRKLNIPIIGSILNMSSFRCTNCDQNHEIFGPMTNFKRVLESHRVELLGQVPLDLQISKSSDSGQPISISKPTPSPHHLFGNQQNPVLKLTAVGNPFIEISSKCLDHLSLDRSKNTQK</sequence>
<dbReference type="Gene3D" id="3.40.309.10">
    <property type="entry name" value="Aldehyde Dehydrogenase, Chain A, domain 2"/>
    <property type="match status" value="1"/>
</dbReference>
<keyword evidence="9" id="KW-0520">NAD</keyword>
<dbReference type="GO" id="GO:0004029">
    <property type="term" value="F:aldehyde dehydrogenase (NAD+) activity"/>
    <property type="evidence" value="ECO:0007669"/>
    <property type="project" value="UniProtKB-EC"/>
</dbReference>
<evidence type="ECO:0000256" key="5">
    <source>
        <dbReference type="ARBA" id="ARBA00022840"/>
    </source>
</evidence>
<dbReference type="InterPro" id="IPR044638">
    <property type="entry name" value="ALDH7A1-like"/>
</dbReference>
<evidence type="ECO:0000256" key="13">
    <source>
        <dbReference type="SAM" id="MobiDB-lite"/>
    </source>
</evidence>
<keyword evidence="7" id="KW-0408">Iron</keyword>
<dbReference type="InterPro" id="IPR033756">
    <property type="entry name" value="YlxH/NBP35"/>
</dbReference>
<dbReference type="Pfam" id="PF00171">
    <property type="entry name" value="Aldedh"/>
    <property type="match status" value="1"/>
</dbReference>
<dbReference type="Proteomes" id="UP000238274">
    <property type="component" value="Unassembled WGS sequence"/>
</dbReference>
<evidence type="ECO:0000256" key="9">
    <source>
        <dbReference type="ARBA" id="ARBA00023027"/>
    </source>
</evidence>
<evidence type="ECO:0000313" key="16">
    <source>
        <dbReference type="Proteomes" id="UP000238274"/>
    </source>
</evidence>
<evidence type="ECO:0000256" key="4">
    <source>
        <dbReference type="ARBA" id="ARBA00022741"/>
    </source>
</evidence>
<dbReference type="InterPro" id="IPR029510">
    <property type="entry name" value="Ald_DH_CS_GLU"/>
</dbReference>
<evidence type="ECO:0000256" key="10">
    <source>
        <dbReference type="ARBA" id="ARBA00024226"/>
    </source>
</evidence>
<feature type="active site" evidence="11">
    <location>
        <position position="313"/>
    </location>
</feature>
<dbReference type="InterPro" id="IPR016161">
    <property type="entry name" value="Ald_DH/histidinol_DH"/>
</dbReference>
<dbReference type="AlphaFoldDB" id="A0A2S4V7J5"/>
<evidence type="ECO:0000256" key="12">
    <source>
        <dbReference type="RuleBase" id="RU003345"/>
    </source>
</evidence>
<dbReference type="GO" id="GO:0051536">
    <property type="term" value="F:iron-sulfur cluster binding"/>
    <property type="evidence" value="ECO:0007669"/>
    <property type="project" value="UniProtKB-KW"/>
</dbReference>
<evidence type="ECO:0000256" key="7">
    <source>
        <dbReference type="ARBA" id="ARBA00023004"/>
    </source>
</evidence>
<reference evidence="15 16" key="1">
    <citation type="submission" date="2017-12" db="EMBL/GenBank/DDBJ databases">
        <title>Gene loss provides genomic basis for host adaptation in cereal stripe rust fungi.</title>
        <authorList>
            <person name="Xia C."/>
        </authorList>
    </citation>
    <scope>NUCLEOTIDE SEQUENCE [LARGE SCALE GENOMIC DNA]</scope>
    <source>
        <strain evidence="15 16">93TX-2</strain>
    </source>
</reference>
<dbReference type="VEuPathDB" id="FungiDB:PSTT_14515"/>
<dbReference type="Gene3D" id="3.40.605.10">
    <property type="entry name" value="Aldehyde Dehydrogenase, Chain A, domain 1"/>
    <property type="match status" value="1"/>
</dbReference>
<keyword evidence="4" id="KW-0547">Nucleotide-binding</keyword>
<keyword evidence="5" id="KW-0067">ATP-binding</keyword>
<accession>A0A2S4V7J5</accession>
<dbReference type="HAMAP" id="MF_02040">
    <property type="entry name" value="Mrp_NBP35"/>
    <property type="match status" value="1"/>
</dbReference>
<dbReference type="EMBL" id="PKSM01000170">
    <property type="protein sequence ID" value="POW05491.1"/>
    <property type="molecule type" value="Genomic_DNA"/>
</dbReference>
<feature type="region of interest" description="Disordered" evidence="13">
    <location>
        <begin position="592"/>
        <end position="633"/>
    </location>
</feature>
<keyword evidence="16" id="KW-1185">Reference proteome</keyword>